<evidence type="ECO:0000313" key="1">
    <source>
        <dbReference type="Proteomes" id="UP000790787"/>
    </source>
</evidence>
<name>A0AC58SMC4_TOBAC</name>
<gene>
    <name evidence="2" type="primary">LOC142168851</name>
</gene>
<keyword evidence="1" id="KW-1185">Reference proteome</keyword>
<proteinExistence type="predicted"/>
<reference evidence="1" key="1">
    <citation type="journal article" date="2014" name="Nat. Commun.">
        <title>The tobacco genome sequence and its comparison with those of tomato and potato.</title>
        <authorList>
            <person name="Sierro N."/>
            <person name="Battey J.N."/>
            <person name="Ouadi S."/>
            <person name="Bakaher N."/>
            <person name="Bovet L."/>
            <person name="Willig A."/>
            <person name="Goepfert S."/>
            <person name="Peitsch M.C."/>
            <person name="Ivanov N.V."/>
        </authorList>
    </citation>
    <scope>NUCLEOTIDE SEQUENCE [LARGE SCALE GENOMIC DNA]</scope>
</reference>
<sequence length="504" mass="57156">METIKAIIKELNGDYFALLVDESFDVSRKEQMAIVLRYVDRMGFMVERLVDIVHVKDTCASSLKKAIVDLFAKLSLSLSYVRGQCYDGASNMQGELNGLKMLIRQESRSAHSIHCFAHQLQLTLVAVSKKCIQVGELVVLVSNILNVLGSSFKRMDEFQESQKERIEEALDMGEFKTGRGLNQELGLSRACDTRWGSHYKSFKNSILMFGSILDVLEALVVDARLMDNRAKAIGYLKTCQTFEVAFILHLMIDVLAITNKLNKCLQKKEQDIANAMLLVEVAKRRLQSLREDDWDSLIEKVSTFSIKYGILIPNFDEPYVNSLRSRLTTNLLHGVACLNPIDSFSSFDIKKIMKMAKIYPDDFDEVSMGDLENQLATYIIDVRDIDERFSNLNGLCDLSRKLVQTKKNLNFPLVFCLVKFALLLPVATASVERAFSAMKFIKNDMRNRMNDELLSGCLDLANTQSQEDDIDYDNNADKSGDDTPFPDEGNDEEKMCFADENENE</sequence>
<organism evidence="1 2">
    <name type="scientific">Nicotiana tabacum</name>
    <name type="common">Common tobacco</name>
    <dbReference type="NCBI Taxonomy" id="4097"/>
    <lineage>
        <taxon>Eukaryota</taxon>
        <taxon>Viridiplantae</taxon>
        <taxon>Streptophyta</taxon>
        <taxon>Embryophyta</taxon>
        <taxon>Tracheophyta</taxon>
        <taxon>Spermatophyta</taxon>
        <taxon>Magnoliopsida</taxon>
        <taxon>eudicotyledons</taxon>
        <taxon>Gunneridae</taxon>
        <taxon>Pentapetalae</taxon>
        <taxon>asterids</taxon>
        <taxon>lamiids</taxon>
        <taxon>Solanales</taxon>
        <taxon>Solanaceae</taxon>
        <taxon>Nicotianoideae</taxon>
        <taxon>Nicotianeae</taxon>
        <taxon>Nicotiana</taxon>
    </lineage>
</organism>
<dbReference type="RefSeq" id="XP_075086119.1">
    <property type="nucleotide sequence ID" value="XM_075230018.1"/>
</dbReference>
<reference evidence="2" key="2">
    <citation type="submission" date="2025-08" db="UniProtKB">
        <authorList>
            <consortium name="RefSeq"/>
        </authorList>
    </citation>
    <scope>IDENTIFICATION</scope>
    <source>
        <tissue evidence="2">Leaf</tissue>
    </source>
</reference>
<protein>
    <submittedName>
        <fullName evidence="2">Uncharacterized protein LOC142168851</fullName>
    </submittedName>
</protein>
<dbReference type="Proteomes" id="UP000790787">
    <property type="component" value="Chromosome 14"/>
</dbReference>
<evidence type="ECO:0000313" key="2">
    <source>
        <dbReference type="RefSeq" id="XP_075086119.1"/>
    </source>
</evidence>
<accession>A0AC58SMC4</accession>